<evidence type="ECO:0000259" key="4">
    <source>
        <dbReference type="Pfam" id="PF01345"/>
    </source>
</evidence>
<evidence type="ECO:0000256" key="3">
    <source>
        <dbReference type="ARBA" id="ARBA00022729"/>
    </source>
</evidence>
<sequence length="766" mass="80318">MTDPFDHKGPSSLPLARMLTSILPFVAVATPAALIAGVATNTVTISAPSTATDPNTEDNIAIDSDSVFAVIVAEDDTASAVNGFDGAVAAINVFDNDTLNGTAISLDDVIASVSSPATPAKPGDPLPVLDPATGLIEVPAGTPAGTYAIAYEICETLNPTNCATAIVEINVEAPEIVANDDTGIDVPAGTGSDDIVNVLENDTLNGDPIDPAKIALTVTGPVGHPGVVLDRVTGAISVSSDVPEGTYTLGYQICEILNPTNCATASLSFAVIAPTSSVEGTVFLDENGDQNYDIGERPQVGWIVELRRHGQTIRSSRTEQSGDYRFGNLPAGDGYSIRFVNPENSVVYGTIENASLEPNLTKSDQDGPIDPSGIVYNSITREPIAGAFATLVGANGIALPGDCFLDTSQQGQVTDASGAYQFDLVLGNSTECPVAETEYRIEITPPGGYSFESSVLLPNDEAFDPTGQDSPVLISPTPNAPQAEDPTYYLRFLLEAGDPDVIFNHIPIDPFISRDPLMVTKTSTKRNVSTGDLVPYEISVRNRETARRAGATVVDLLPAGFKYVLGSATVNGIANEPVAANSGRQLEWHNQIIPANATVTYNLVLSVGAGVTEGTKVNTGFVLDGPTGAPISNRSSAAVRIAPSNVLDCSELIGKVYEDTNRNGYQDKGEPGVPGVRLATVNGLLVTTDEFGRYHITCAAVPDARIGSNFVLKLDPRTLPLGWKPTTDNPRSIRLTRGKMSELNFGVAPQERDVATTMNASEEGGE</sequence>
<dbReference type="STRING" id="476157.GCA_001663155_00759"/>
<dbReference type="RefSeq" id="WP_083984667.1">
    <property type="nucleotide sequence ID" value="NZ_CP015963.1"/>
</dbReference>
<proteinExistence type="predicted"/>
<evidence type="ECO:0000313" key="6">
    <source>
        <dbReference type="EMBL" id="TWJ06549.1"/>
    </source>
</evidence>
<dbReference type="InterPro" id="IPR033764">
    <property type="entry name" value="Sdr_B"/>
</dbReference>
<evidence type="ECO:0000256" key="2">
    <source>
        <dbReference type="ARBA" id="ARBA00022525"/>
    </source>
</evidence>
<dbReference type="InterPro" id="IPR001434">
    <property type="entry name" value="OmcB-like_DUF11"/>
</dbReference>
<organism evidence="6 7">
    <name type="scientific">Altererythrobacter ishigakiensis</name>
    <dbReference type="NCBI Taxonomy" id="476157"/>
    <lineage>
        <taxon>Bacteria</taxon>
        <taxon>Pseudomonadati</taxon>
        <taxon>Pseudomonadota</taxon>
        <taxon>Alphaproteobacteria</taxon>
        <taxon>Sphingomonadales</taxon>
        <taxon>Erythrobacteraceae</taxon>
        <taxon>Altererythrobacter</taxon>
    </lineage>
</organism>
<keyword evidence="2" id="KW-0964">Secreted</keyword>
<keyword evidence="7" id="KW-1185">Reference proteome</keyword>
<name>A0A562ULQ3_9SPHN</name>
<dbReference type="InterPro" id="IPR047589">
    <property type="entry name" value="DUF11_rpt"/>
</dbReference>
<dbReference type="InterPro" id="IPR008969">
    <property type="entry name" value="CarboxyPept-like_regulatory"/>
</dbReference>
<dbReference type="Proteomes" id="UP000320547">
    <property type="component" value="Unassembled WGS sequence"/>
</dbReference>
<dbReference type="Pfam" id="PF01345">
    <property type="entry name" value="DUF11"/>
    <property type="match status" value="1"/>
</dbReference>
<gene>
    <name evidence="6" type="ORF">JN10_2083</name>
</gene>
<keyword evidence="3" id="KW-0732">Signal</keyword>
<dbReference type="InterPro" id="IPR013783">
    <property type="entry name" value="Ig-like_fold"/>
</dbReference>
<reference evidence="6 7" key="1">
    <citation type="submission" date="2019-07" db="EMBL/GenBank/DDBJ databases">
        <title>Genomic Encyclopedia of Archaeal and Bacterial Type Strains, Phase II (KMG-II): from individual species to whole genera.</title>
        <authorList>
            <person name="Goeker M."/>
        </authorList>
    </citation>
    <scope>NUCLEOTIDE SEQUENCE [LARGE SCALE GENOMIC DNA]</scope>
    <source>
        <strain evidence="6 7">ATCC BAA-2084</strain>
    </source>
</reference>
<dbReference type="Pfam" id="PF17210">
    <property type="entry name" value="SdrD_B"/>
    <property type="match status" value="1"/>
</dbReference>
<dbReference type="SUPFAM" id="SSF117074">
    <property type="entry name" value="Hypothetical protein PA1324"/>
    <property type="match status" value="2"/>
</dbReference>
<dbReference type="EMBL" id="VLLK01000002">
    <property type="protein sequence ID" value="TWJ06549.1"/>
    <property type="molecule type" value="Genomic_DNA"/>
</dbReference>
<dbReference type="GO" id="GO:0005576">
    <property type="term" value="C:extracellular region"/>
    <property type="evidence" value="ECO:0007669"/>
    <property type="project" value="UniProtKB-SubCell"/>
</dbReference>
<evidence type="ECO:0000259" key="5">
    <source>
        <dbReference type="Pfam" id="PF17210"/>
    </source>
</evidence>
<dbReference type="SUPFAM" id="SSF49464">
    <property type="entry name" value="Carboxypeptidase regulatory domain-like"/>
    <property type="match status" value="1"/>
</dbReference>
<comment type="subcellular location">
    <subcellularLocation>
        <location evidence="1">Secreted</location>
    </subcellularLocation>
</comment>
<evidence type="ECO:0000256" key="1">
    <source>
        <dbReference type="ARBA" id="ARBA00004613"/>
    </source>
</evidence>
<comment type="caution">
    <text evidence="6">The sequence shown here is derived from an EMBL/GenBank/DDBJ whole genome shotgun (WGS) entry which is preliminary data.</text>
</comment>
<dbReference type="Gene3D" id="2.60.40.10">
    <property type="entry name" value="Immunoglobulins"/>
    <property type="match status" value="2"/>
</dbReference>
<feature type="domain" description="SD-repeat containing protein B" evidence="5">
    <location>
        <begin position="281"/>
        <end position="347"/>
    </location>
</feature>
<dbReference type="NCBIfam" id="TIGR01451">
    <property type="entry name" value="B_ant_repeat"/>
    <property type="match status" value="1"/>
</dbReference>
<protein>
    <submittedName>
        <fullName evidence="6">Putative repeat protein (TIGR01451 family)</fullName>
    </submittedName>
</protein>
<evidence type="ECO:0000313" key="7">
    <source>
        <dbReference type="Proteomes" id="UP000320547"/>
    </source>
</evidence>
<dbReference type="AlphaFoldDB" id="A0A562ULQ3"/>
<accession>A0A562ULQ3</accession>
<feature type="domain" description="DUF11" evidence="4">
    <location>
        <begin position="517"/>
        <end position="622"/>
    </location>
</feature>
<dbReference type="OrthoDB" id="9773411at2"/>